<accession>A0A0S4IZQ3</accession>
<dbReference type="VEuPathDB" id="TriTrypDB:BSAL_71490"/>
<dbReference type="OMA" id="VIWPKVI"/>
<sequence length="238" mass="27019">MQNILLLGDSLTEQGYENQWCAHLQNYYQRRADVVCRGFGGYNTKWILDILQSNQQEKIIPAHLPGHTLFCVVFLGANDAVSAEYPQHVPVDQYEANLRAITRILLEDVRPLHGVVLMTPPPIDQERYLEYVRRERVPDATTSSRNLETTRQYRNAVLKVAGDTPSTIAVDLYKAFLANLAEQPYQSRNTWSTPFFDGLHFDATGGQIVFSELKNSLPAQALPEKFPTQTPHWSTLTS</sequence>
<dbReference type="AlphaFoldDB" id="A0A0S4IZQ3"/>
<dbReference type="PANTHER" id="PTHR14209:SF19">
    <property type="entry name" value="ISOAMYL ACETATE-HYDROLYZING ESTERASE 1 HOMOLOG"/>
    <property type="match status" value="1"/>
</dbReference>
<dbReference type="EMBL" id="CYKH01000551">
    <property type="protein sequence ID" value="CUG06015.1"/>
    <property type="molecule type" value="Genomic_DNA"/>
</dbReference>
<dbReference type="CDD" id="cd01838">
    <property type="entry name" value="Isoamyl_acetate_hydrolase_like"/>
    <property type="match status" value="1"/>
</dbReference>
<proteinExistence type="predicted"/>
<dbReference type="InterPro" id="IPR036514">
    <property type="entry name" value="SGNH_hydro_sf"/>
</dbReference>
<dbReference type="SUPFAM" id="SSF52266">
    <property type="entry name" value="SGNH hydrolase"/>
    <property type="match status" value="1"/>
</dbReference>
<organism evidence="1 2">
    <name type="scientific">Bodo saltans</name>
    <name type="common">Flagellated protozoan</name>
    <dbReference type="NCBI Taxonomy" id="75058"/>
    <lineage>
        <taxon>Eukaryota</taxon>
        <taxon>Discoba</taxon>
        <taxon>Euglenozoa</taxon>
        <taxon>Kinetoplastea</taxon>
        <taxon>Metakinetoplastina</taxon>
        <taxon>Eubodonida</taxon>
        <taxon>Bodonidae</taxon>
        <taxon>Bodo</taxon>
    </lineage>
</organism>
<dbReference type="Gene3D" id="3.40.50.1110">
    <property type="entry name" value="SGNH hydrolase"/>
    <property type="match status" value="1"/>
</dbReference>
<keyword evidence="2" id="KW-1185">Reference proteome</keyword>
<dbReference type="Proteomes" id="UP000051952">
    <property type="component" value="Unassembled WGS sequence"/>
</dbReference>
<dbReference type="PANTHER" id="PTHR14209">
    <property type="entry name" value="ISOAMYL ACETATE-HYDROLYZING ESTERASE 1"/>
    <property type="match status" value="1"/>
</dbReference>
<gene>
    <name evidence="1" type="ORF">BSAL_71490</name>
</gene>
<dbReference type="Pfam" id="PF00657">
    <property type="entry name" value="Lipase_GDSL"/>
    <property type="match status" value="1"/>
</dbReference>
<name>A0A0S4IZQ3_BODSA</name>
<dbReference type="InterPro" id="IPR045136">
    <property type="entry name" value="Iah1-like"/>
</dbReference>
<protein>
    <submittedName>
        <fullName evidence="1">Esterase, putative</fullName>
    </submittedName>
</protein>
<dbReference type="InterPro" id="IPR001087">
    <property type="entry name" value="GDSL"/>
</dbReference>
<evidence type="ECO:0000313" key="1">
    <source>
        <dbReference type="EMBL" id="CUG06015.1"/>
    </source>
</evidence>
<dbReference type="OrthoDB" id="257033at2759"/>
<evidence type="ECO:0000313" key="2">
    <source>
        <dbReference type="Proteomes" id="UP000051952"/>
    </source>
</evidence>
<dbReference type="GO" id="GO:0016788">
    <property type="term" value="F:hydrolase activity, acting on ester bonds"/>
    <property type="evidence" value="ECO:0007669"/>
    <property type="project" value="InterPro"/>
</dbReference>
<reference evidence="2" key="1">
    <citation type="submission" date="2015-09" db="EMBL/GenBank/DDBJ databases">
        <authorList>
            <consortium name="Pathogen Informatics"/>
        </authorList>
    </citation>
    <scope>NUCLEOTIDE SEQUENCE [LARGE SCALE GENOMIC DNA]</scope>
    <source>
        <strain evidence="2">Lake Konstanz</strain>
    </source>
</reference>